<dbReference type="OrthoDB" id="161814at2759"/>
<dbReference type="EMBL" id="KV454014">
    <property type="protein sequence ID" value="ODV95132.1"/>
    <property type="molecule type" value="Genomic_DNA"/>
</dbReference>
<keyword evidence="3 4" id="KW-0472">Membrane</keyword>
<accession>A0A1E4TTP4</accession>
<organism evidence="5 6">
    <name type="scientific">Pachysolen tannophilus NRRL Y-2460</name>
    <dbReference type="NCBI Taxonomy" id="669874"/>
    <lineage>
        <taxon>Eukaryota</taxon>
        <taxon>Fungi</taxon>
        <taxon>Dikarya</taxon>
        <taxon>Ascomycota</taxon>
        <taxon>Saccharomycotina</taxon>
        <taxon>Pichiomycetes</taxon>
        <taxon>Pachysolenaceae</taxon>
        <taxon>Pachysolen</taxon>
    </lineage>
</organism>
<keyword evidence="2 4" id="KW-1133">Transmembrane helix</keyword>
<comment type="similarity">
    <text evidence="4">Belongs to the copper transporter (Ctr) (TC 1.A.56) family. SLC31A subfamily.</text>
</comment>
<dbReference type="GO" id="GO:0005375">
    <property type="term" value="F:copper ion transmembrane transporter activity"/>
    <property type="evidence" value="ECO:0007669"/>
    <property type="project" value="UniProtKB-UniRule"/>
</dbReference>
<dbReference type="GO" id="GO:0016020">
    <property type="term" value="C:membrane"/>
    <property type="evidence" value="ECO:0007669"/>
    <property type="project" value="UniProtKB-SubCell"/>
</dbReference>
<evidence type="ECO:0000256" key="3">
    <source>
        <dbReference type="ARBA" id="ARBA00023136"/>
    </source>
</evidence>
<dbReference type="PANTHER" id="PTHR12483">
    <property type="entry name" value="SOLUTE CARRIER FAMILY 31 COPPER TRANSPORTERS"/>
    <property type="match status" value="1"/>
</dbReference>
<feature type="transmembrane region" description="Helical" evidence="4">
    <location>
        <begin position="108"/>
        <end position="127"/>
    </location>
</feature>
<dbReference type="Proteomes" id="UP000094236">
    <property type="component" value="Unassembled WGS sequence"/>
</dbReference>
<protein>
    <recommendedName>
        <fullName evidence="4">Copper transport protein</fullName>
    </recommendedName>
</protein>
<evidence type="ECO:0000256" key="4">
    <source>
        <dbReference type="RuleBase" id="RU367022"/>
    </source>
</evidence>
<gene>
    <name evidence="5" type="ORF">PACTADRAFT_2842</name>
</gene>
<dbReference type="Pfam" id="PF04145">
    <property type="entry name" value="Ctr"/>
    <property type="match status" value="1"/>
</dbReference>
<evidence type="ECO:0000313" key="6">
    <source>
        <dbReference type="Proteomes" id="UP000094236"/>
    </source>
</evidence>
<proteinExistence type="inferred from homology"/>
<evidence type="ECO:0000313" key="5">
    <source>
        <dbReference type="EMBL" id="ODV95132.1"/>
    </source>
</evidence>
<dbReference type="STRING" id="669874.A0A1E4TTP4"/>
<keyword evidence="6" id="KW-1185">Reference proteome</keyword>
<keyword evidence="4" id="KW-0187">Copper transport</keyword>
<feature type="transmembrane region" description="Helical" evidence="4">
    <location>
        <begin position="133"/>
        <end position="150"/>
    </location>
</feature>
<keyword evidence="4" id="KW-0406">Ion transport</keyword>
<dbReference type="InterPro" id="IPR007274">
    <property type="entry name" value="Cop_transporter"/>
</dbReference>
<dbReference type="PANTHER" id="PTHR12483:SF115">
    <property type="entry name" value="COPPER TRANSPORT PROTEIN"/>
    <property type="match status" value="1"/>
</dbReference>
<evidence type="ECO:0000256" key="1">
    <source>
        <dbReference type="ARBA" id="ARBA00022692"/>
    </source>
</evidence>
<name>A0A1E4TTP4_PACTA</name>
<evidence type="ECO:0000256" key="2">
    <source>
        <dbReference type="ARBA" id="ARBA00022989"/>
    </source>
</evidence>
<keyword evidence="4" id="KW-0186">Copper</keyword>
<dbReference type="AlphaFoldDB" id="A0A1E4TTP4"/>
<comment type="subcellular location">
    <subcellularLocation>
        <location evidence="4">Membrane</location>
        <topology evidence="4">Multi-pass membrane protein</topology>
    </subcellularLocation>
</comment>
<keyword evidence="1 4" id="KW-0812">Transmembrane</keyword>
<sequence>MSTPMSDMPDMPSHHDHGDMGSSSCKMSMLLTWDYEDSCILSSSWHIHNTRDLFFSILFTIALSAGYELFKKKSQIYITKNFTMSPSSIPLVEENSRLLTRRLRVLKFYRSILYAIRVFYSFMLMLVFMSFNWWIILSVVFGSGLGYFLFENNSDLIDDKTTDSGSLACH</sequence>
<reference evidence="6" key="1">
    <citation type="submission" date="2016-05" db="EMBL/GenBank/DDBJ databases">
        <title>Comparative genomics of biotechnologically important yeasts.</title>
        <authorList>
            <consortium name="DOE Joint Genome Institute"/>
            <person name="Riley R."/>
            <person name="Haridas S."/>
            <person name="Wolfe K.H."/>
            <person name="Lopes M.R."/>
            <person name="Hittinger C.T."/>
            <person name="Goker M."/>
            <person name="Salamov A."/>
            <person name="Wisecaver J."/>
            <person name="Long T.M."/>
            <person name="Aerts A.L."/>
            <person name="Barry K."/>
            <person name="Choi C."/>
            <person name="Clum A."/>
            <person name="Coughlan A.Y."/>
            <person name="Deshpande S."/>
            <person name="Douglass A.P."/>
            <person name="Hanson S.J."/>
            <person name="Klenk H.-P."/>
            <person name="Labutti K."/>
            <person name="Lapidus A."/>
            <person name="Lindquist E."/>
            <person name="Lipzen A."/>
            <person name="Meier-Kolthoff J.P."/>
            <person name="Ohm R.A."/>
            <person name="Otillar R.P."/>
            <person name="Pangilinan J."/>
            <person name="Peng Y."/>
            <person name="Rokas A."/>
            <person name="Rosa C.A."/>
            <person name="Scheuner C."/>
            <person name="Sibirny A.A."/>
            <person name="Slot J.C."/>
            <person name="Stielow J.B."/>
            <person name="Sun H."/>
            <person name="Kurtzman C.P."/>
            <person name="Blackwell M."/>
            <person name="Grigoriev I.V."/>
            <person name="Jeffries T.W."/>
        </authorList>
    </citation>
    <scope>NUCLEOTIDE SEQUENCE [LARGE SCALE GENOMIC DNA]</scope>
    <source>
        <strain evidence="6">NRRL Y-2460</strain>
    </source>
</reference>
<keyword evidence="4" id="KW-0813">Transport</keyword>
<feature type="transmembrane region" description="Helical" evidence="4">
    <location>
        <begin position="53"/>
        <end position="70"/>
    </location>
</feature>